<protein>
    <submittedName>
        <fullName evidence="2">Uncharacterized protein</fullName>
    </submittedName>
</protein>
<keyword evidence="3" id="KW-1185">Reference proteome</keyword>
<evidence type="ECO:0000256" key="1">
    <source>
        <dbReference type="SAM" id="MobiDB-lite"/>
    </source>
</evidence>
<dbReference type="AlphaFoldDB" id="A0A0S2F6X0"/>
<gene>
    <name evidence="2" type="ORF">LA76x_1115</name>
</gene>
<name>A0A0S2F6X0_LYSAN</name>
<evidence type="ECO:0000313" key="3">
    <source>
        <dbReference type="Proteomes" id="UP000060787"/>
    </source>
</evidence>
<dbReference type="PATRIC" id="fig|84531.8.peg.1140"/>
<dbReference type="STRING" id="84531.LA76x_1115"/>
<sequence>MRGVGPGLDARAAILGPRPRASGHPGAPADRSAVERTPEFKASLPDAEARCSSLTVT</sequence>
<dbReference type="KEGG" id="lab:LA76x_1115"/>
<organism evidence="2 3">
    <name type="scientific">Lysobacter antibioticus</name>
    <dbReference type="NCBI Taxonomy" id="84531"/>
    <lineage>
        <taxon>Bacteria</taxon>
        <taxon>Pseudomonadati</taxon>
        <taxon>Pseudomonadota</taxon>
        <taxon>Gammaproteobacteria</taxon>
        <taxon>Lysobacterales</taxon>
        <taxon>Lysobacteraceae</taxon>
        <taxon>Lysobacter</taxon>
    </lineage>
</organism>
<reference evidence="2 3" key="1">
    <citation type="journal article" date="2015" name="BMC Genomics">
        <title>Comparative genomics and metabolic profiling of the genus Lysobacter.</title>
        <authorList>
            <person name="de Bruijn I."/>
            <person name="Cheng X."/>
            <person name="de Jager V."/>
            <person name="Exposito R.G."/>
            <person name="Watrous J."/>
            <person name="Patel N."/>
            <person name="Postma J."/>
            <person name="Dorrestein P.C."/>
            <person name="Kobayashi D."/>
            <person name="Raaijmakers J.M."/>
        </authorList>
    </citation>
    <scope>NUCLEOTIDE SEQUENCE [LARGE SCALE GENOMIC DNA]</scope>
    <source>
        <strain evidence="2 3">76</strain>
    </source>
</reference>
<feature type="region of interest" description="Disordered" evidence="1">
    <location>
        <begin position="1"/>
        <end position="57"/>
    </location>
</feature>
<dbReference type="Proteomes" id="UP000060787">
    <property type="component" value="Chromosome"/>
</dbReference>
<dbReference type="EMBL" id="CP011129">
    <property type="protein sequence ID" value="ALN79274.1"/>
    <property type="molecule type" value="Genomic_DNA"/>
</dbReference>
<accession>A0A0S2F6X0</accession>
<proteinExistence type="predicted"/>
<evidence type="ECO:0000313" key="2">
    <source>
        <dbReference type="EMBL" id="ALN79274.1"/>
    </source>
</evidence>